<accession>A0A6J6JTG1</accession>
<reference evidence="1" key="1">
    <citation type="submission" date="2020-05" db="EMBL/GenBank/DDBJ databases">
        <authorList>
            <person name="Chiriac C."/>
            <person name="Salcher M."/>
            <person name="Ghai R."/>
            <person name="Kavagutti S V."/>
        </authorList>
    </citation>
    <scope>NUCLEOTIDE SEQUENCE</scope>
</reference>
<name>A0A6J6JTG1_9ZZZZ</name>
<sequence>MGTVTESRDGGDGATTLGPFVDEELLEEQATSPTPKKVTASTAPTRCQVFICVTFFGGAETADYCRTFEAFAAAIK</sequence>
<protein>
    <submittedName>
        <fullName evidence="1">Unannotated protein</fullName>
    </submittedName>
</protein>
<evidence type="ECO:0000313" key="1">
    <source>
        <dbReference type="EMBL" id="CAB4639303.1"/>
    </source>
</evidence>
<organism evidence="1">
    <name type="scientific">freshwater metagenome</name>
    <dbReference type="NCBI Taxonomy" id="449393"/>
    <lineage>
        <taxon>unclassified sequences</taxon>
        <taxon>metagenomes</taxon>
        <taxon>ecological metagenomes</taxon>
    </lineage>
</organism>
<proteinExistence type="predicted"/>
<gene>
    <name evidence="1" type="ORF">UFOPK2000_01238</name>
</gene>
<dbReference type="EMBL" id="CAEZVK010000154">
    <property type="protein sequence ID" value="CAB4639303.1"/>
    <property type="molecule type" value="Genomic_DNA"/>
</dbReference>
<dbReference type="AlphaFoldDB" id="A0A6J6JTG1"/>